<protein>
    <recommendedName>
        <fullName evidence="4">BPL/LPL catalytic domain-containing protein</fullName>
    </recommendedName>
</protein>
<dbReference type="Gene3D" id="2.30.30.100">
    <property type="match status" value="1"/>
</dbReference>
<organism evidence="5 6">
    <name type="scientific">miscellaneous Crenarchaeota group-15 archaeon DG-45</name>
    <dbReference type="NCBI Taxonomy" id="1685127"/>
    <lineage>
        <taxon>Archaea</taxon>
        <taxon>Candidatus Bathyarchaeota</taxon>
        <taxon>MCG-15</taxon>
    </lineage>
</organism>
<dbReference type="InterPro" id="IPR004143">
    <property type="entry name" value="BPL_LPL_catalytic"/>
</dbReference>
<dbReference type="InterPro" id="IPR004408">
    <property type="entry name" value="Biotin_CoA_COase_ligase"/>
</dbReference>
<evidence type="ECO:0000313" key="5">
    <source>
        <dbReference type="EMBL" id="KON29741.1"/>
    </source>
</evidence>
<feature type="domain" description="BPL/LPL catalytic" evidence="4">
    <location>
        <begin position="7"/>
        <end position="197"/>
    </location>
</feature>
<evidence type="ECO:0000259" key="4">
    <source>
        <dbReference type="PROSITE" id="PS51733"/>
    </source>
</evidence>
<dbReference type="InterPro" id="IPR008988">
    <property type="entry name" value="Transcriptional_repressor_C"/>
</dbReference>
<comment type="caution">
    <text evidence="5">The sequence shown here is derived from an EMBL/GenBank/DDBJ whole genome shotgun (WGS) entry which is preliminary data.</text>
</comment>
<keyword evidence="2" id="KW-0547">Nucleotide-binding</keyword>
<dbReference type="SUPFAM" id="SSF50037">
    <property type="entry name" value="C-terminal domain of transcriptional repressors"/>
    <property type="match status" value="1"/>
</dbReference>
<dbReference type="InterPro" id="IPR003142">
    <property type="entry name" value="BPL_C"/>
</dbReference>
<dbReference type="NCBIfam" id="TIGR00121">
    <property type="entry name" value="birA_ligase"/>
    <property type="match status" value="1"/>
</dbReference>
<evidence type="ECO:0000256" key="3">
    <source>
        <dbReference type="ARBA" id="ARBA00022840"/>
    </source>
</evidence>
<dbReference type="PATRIC" id="fig|1685127.3.peg.1551"/>
<name>A0A0M0BN33_9ARCH</name>
<dbReference type="GO" id="GO:0005524">
    <property type="term" value="F:ATP binding"/>
    <property type="evidence" value="ECO:0007669"/>
    <property type="project" value="UniProtKB-KW"/>
</dbReference>
<accession>A0A0M0BN33</accession>
<evidence type="ECO:0000256" key="1">
    <source>
        <dbReference type="ARBA" id="ARBA00022598"/>
    </source>
</evidence>
<proteinExistence type="predicted"/>
<dbReference type="Pfam" id="PF02237">
    <property type="entry name" value="BPL_C"/>
    <property type="match status" value="1"/>
</dbReference>
<dbReference type="PANTHER" id="PTHR12835:SF5">
    <property type="entry name" value="BIOTIN--PROTEIN LIGASE"/>
    <property type="match status" value="1"/>
</dbReference>
<dbReference type="PANTHER" id="PTHR12835">
    <property type="entry name" value="BIOTIN PROTEIN LIGASE"/>
    <property type="match status" value="1"/>
</dbReference>
<sequence length="279" mass="30249">MKELSLDEIRARLRTARLGHVIHLMEEASSTNEVAKGLAHAGAEEGCVVVAERQRQGRGRLGRRWHSPAGGLWFSVILRPEMDAREAPRLTLTAAVAIANAIRGALGLQAEVKWPNDILVRGRKVCGILTETVLKGGELCFVVLGIGINANIDKGELPGDVGESAATLREASGEEVDRNTLLCRCLEQLEAHYAMLGEGGINSILEEWRRLAPLLGEEVEVRGLDLRVRGRALDVDEDGALVLELDDGARYRVISGDVSLRSRRDLGGTTRGRVDEAVG</sequence>
<dbReference type="GO" id="GO:0005737">
    <property type="term" value="C:cytoplasm"/>
    <property type="evidence" value="ECO:0007669"/>
    <property type="project" value="TreeGrafter"/>
</dbReference>
<dbReference type="Pfam" id="PF03099">
    <property type="entry name" value="BPL_LplA_LipB"/>
    <property type="match status" value="1"/>
</dbReference>
<dbReference type="Gene3D" id="3.30.930.10">
    <property type="entry name" value="Bira Bifunctional Protein, Domain 2"/>
    <property type="match status" value="1"/>
</dbReference>
<dbReference type="SUPFAM" id="SSF55681">
    <property type="entry name" value="Class II aaRS and biotin synthetases"/>
    <property type="match status" value="1"/>
</dbReference>
<evidence type="ECO:0000313" key="6">
    <source>
        <dbReference type="Proteomes" id="UP000037210"/>
    </source>
</evidence>
<dbReference type="Proteomes" id="UP000037210">
    <property type="component" value="Unassembled WGS sequence"/>
</dbReference>
<evidence type="ECO:0000256" key="2">
    <source>
        <dbReference type="ARBA" id="ARBA00022741"/>
    </source>
</evidence>
<keyword evidence="1" id="KW-0436">Ligase</keyword>
<dbReference type="PROSITE" id="PS51733">
    <property type="entry name" value="BPL_LPL_CATALYTIC"/>
    <property type="match status" value="1"/>
</dbReference>
<dbReference type="InterPro" id="IPR045864">
    <property type="entry name" value="aa-tRNA-synth_II/BPL/LPL"/>
</dbReference>
<reference evidence="5 6" key="1">
    <citation type="submission" date="2015-06" db="EMBL/GenBank/DDBJ databases">
        <title>New insights into the roles of widespread benthic archaea in carbon and nitrogen cycling.</title>
        <authorList>
            <person name="Lazar C.S."/>
            <person name="Baker B.J."/>
            <person name="Seitz K.W."/>
            <person name="Hyde A.S."/>
            <person name="Dick G.J."/>
            <person name="Hinrichs K.-U."/>
            <person name="Teske A.P."/>
        </authorList>
    </citation>
    <scope>NUCLEOTIDE SEQUENCE [LARGE SCALE GENOMIC DNA]</scope>
    <source>
        <strain evidence="5">DG-45</strain>
    </source>
</reference>
<dbReference type="EMBL" id="LFWZ01000053">
    <property type="protein sequence ID" value="KON29741.1"/>
    <property type="molecule type" value="Genomic_DNA"/>
</dbReference>
<dbReference type="GO" id="GO:0004077">
    <property type="term" value="F:biotin--[biotin carboxyl-carrier protein] ligase activity"/>
    <property type="evidence" value="ECO:0007669"/>
    <property type="project" value="InterPro"/>
</dbReference>
<gene>
    <name evidence="5" type="ORF">AC482_05755</name>
</gene>
<dbReference type="AlphaFoldDB" id="A0A0M0BN33"/>
<dbReference type="CDD" id="cd16442">
    <property type="entry name" value="BPL"/>
    <property type="match status" value="1"/>
</dbReference>
<keyword evidence="3" id="KW-0067">ATP-binding</keyword>